<dbReference type="Proteomes" id="UP001228049">
    <property type="component" value="Unassembled WGS sequence"/>
</dbReference>
<dbReference type="AlphaFoldDB" id="A0AAD9B428"/>
<accession>A0AAD9B428</accession>
<feature type="region of interest" description="Disordered" evidence="1">
    <location>
        <begin position="41"/>
        <end position="99"/>
    </location>
</feature>
<sequence length="99" mass="10673">MSNILYYYRVDVIGSFQKPEELPEESTPEQTALSLQTALLLQSKQSIDRDPTPAESPVSGEAGVKGEPPSGAPEEPEEVTRSQKSVPSRSPRSGACTLL</sequence>
<name>A0AAD9B428_DISEL</name>
<keyword evidence="3" id="KW-1185">Reference proteome</keyword>
<comment type="caution">
    <text evidence="2">The sequence shown here is derived from an EMBL/GenBank/DDBJ whole genome shotgun (WGS) entry which is preliminary data.</text>
</comment>
<evidence type="ECO:0000313" key="2">
    <source>
        <dbReference type="EMBL" id="KAK1876870.1"/>
    </source>
</evidence>
<dbReference type="EMBL" id="JASDAP010000028">
    <property type="protein sequence ID" value="KAK1876870.1"/>
    <property type="molecule type" value="Genomic_DNA"/>
</dbReference>
<feature type="compositionally biased region" description="Polar residues" evidence="1">
    <location>
        <begin position="82"/>
        <end position="91"/>
    </location>
</feature>
<proteinExistence type="predicted"/>
<reference evidence="2" key="1">
    <citation type="submission" date="2023-04" db="EMBL/GenBank/DDBJ databases">
        <title>Chromosome-level genome of Chaenocephalus aceratus.</title>
        <authorList>
            <person name="Park H."/>
        </authorList>
    </citation>
    <scope>NUCLEOTIDE SEQUENCE</scope>
    <source>
        <strain evidence="2">DE</strain>
        <tissue evidence="2">Muscle</tissue>
    </source>
</reference>
<protein>
    <submittedName>
        <fullName evidence="2">Lactosylceramide alpha-23-sialyltransferase</fullName>
    </submittedName>
</protein>
<evidence type="ECO:0000313" key="3">
    <source>
        <dbReference type="Proteomes" id="UP001228049"/>
    </source>
</evidence>
<gene>
    <name evidence="2" type="ORF">KUDE01_002191</name>
</gene>
<organism evidence="2 3">
    <name type="scientific">Dissostichus eleginoides</name>
    <name type="common">Patagonian toothfish</name>
    <name type="synonym">Dissostichus amissus</name>
    <dbReference type="NCBI Taxonomy" id="100907"/>
    <lineage>
        <taxon>Eukaryota</taxon>
        <taxon>Metazoa</taxon>
        <taxon>Chordata</taxon>
        <taxon>Craniata</taxon>
        <taxon>Vertebrata</taxon>
        <taxon>Euteleostomi</taxon>
        <taxon>Actinopterygii</taxon>
        <taxon>Neopterygii</taxon>
        <taxon>Teleostei</taxon>
        <taxon>Neoteleostei</taxon>
        <taxon>Acanthomorphata</taxon>
        <taxon>Eupercaria</taxon>
        <taxon>Perciformes</taxon>
        <taxon>Notothenioidei</taxon>
        <taxon>Nototheniidae</taxon>
        <taxon>Dissostichus</taxon>
    </lineage>
</organism>
<evidence type="ECO:0000256" key="1">
    <source>
        <dbReference type="SAM" id="MobiDB-lite"/>
    </source>
</evidence>